<evidence type="ECO:0000313" key="5">
    <source>
        <dbReference type="EMBL" id="CAG5125770.1"/>
    </source>
</evidence>
<dbReference type="OrthoDB" id="274622at2759"/>
<keyword evidence="2" id="KW-0689">Ribosomal protein</keyword>
<organism evidence="5 6">
    <name type="scientific">Candidula unifasciata</name>
    <dbReference type="NCBI Taxonomy" id="100452"/>
    <lineage>
        <taxon>Eukaryota</taxon>
        <taxon>Metazoa</taxon>
        <taxon>Spiralia</taxon>
        <taxon>Lophotrochozoa</taxon>
        <taxon>Mollusca</taxon>
        <taxon>Gastropoda</taxon>
        <taxon>Heterobranchia</taxon>
        <taxon>Euthyneura</taxon>
        <taxon>Panpulmonata</taxon>
        <taxon>Eupulmonata</taxon>
        <taxon>Stylommatophora</taxon>
        <taxon>Helicina</taxon>
        <taxon>Helicoidea</taxon>
        <taxon>Geomitridae</taxon>
        <taxon>Candidula</taxon>
    </lineage>
</organism>
<feature type="non-terminal residue" evidence="5">
    <location>
        <position position="118"/>
    </location>
</feature>
<dbReference type="EMBL" id="CAJHNH020002157">
    <property type="protein sequence ID" value="CAG5125770.1"/>
    <property type="molecule type" value="Genomic_DNA"/>
</dbReference>
<name>A0A8S3ZD85_9EUPU</name>
<keyword evidence="6" id="KW-1185">Reference proteome</keyword>
<evidence type="ECO:0000313" key="6">
    <source>
        <dbReference type="Proteomes" id="UP000678393"/>
    </source>
</evidence>
<evidence type="ECO:0000256" key="2">
    <source>
        <dbReference type="ARBA" id="ARBA00022980"/>
    </source>
</evidence>
<reference evidence="5" key="1">
    <citation type="submission" date="2021-04" db="EMBL/GenBank/DDBJ databases">
        <authorList>
            <consortium name="Molecular Ecology Group"/>
        </authorList>
    </citation>
    <scope>NUCLEOTIDE SEQUENCE</scope>
</reference>
<gene>
    <name evidence="5" type="ORF">CUNI_LOCUS11328</name>
</gene>
<sequence>HAGGFSRTSAWRMHEFDPTRVLERAVYSRMSGMDWRKQMMARLHLFPDDEVPEHILNNVTGQIRQVQAVPKKLQDFTQEEIDSFPRLFQLPEDYNIESHRRPNQAEPDQHTLKKLRIH</sequence>
<comment type="similarity">
    <text evidence="1">Belongs to the universal ribosomal protein uL13 family.</text>
</comment>
<dbReference type="AlphaFoldDB" id="A0A8S3ZD85"/>
<dbReference type="GO" id="GO:0005840">
    <property type="term" value="C:ribosome"/>
    <property type="evidence" value="ECO:0007669"/>
    <property type="project" value="UniProtKB-KW"/>
</dbReference>
<evidence type="ECO:0000256" key="3">
    <source>
        <dbReference type="ARBA" id="ARBA00023274"/>
    </source>
</evidence>
<dbReference type="Pfam" id="PF00572">
    <property type="entry name" value="Ribosomal_L13"/>
    <property type="match status" value="1"/>
</dbReference>
<comment type="caution">
    <text evidence="5">The sequence shown here is derived from an EMBL/GenBank/DDBJ whole genome shotgun (WGS) entry which is preliminary data.</text>
</comment>
<protein>
    <submittedName>
        <fullName evidence="5">Uncharacterized protein</fullName>
    </submittedName>
</protein>
<dbReference type="GO" id="GO:0006412">
    <property type="term" value="P:translation"/>
    <property type="evidence" value="ECO:0007669"/>
    <property type="project" value="InterPro"/>
</dbReference>
<accession>A0A8S3ZD85</accession>
<dbReference type="SUPFAM" id="SSF52161">
    <property type="entry name" value="Ribosomal protein L13"/>
    <property type="match status" value="1"/>
</dbReference>
<dbReference type="Gene3D" id="3.90.1180.10">
    <property type="entry name" value="Ribosomal protein L13"/>
    <property type="match status" value="1"/>
</dbReference>
<evidence type="ECO:0000256" key="4">
    <source>
        <dbReference type="SAM" id="MobiDB-lite"/>
    </source>
</evidence>
<keyword evidence="3" id="KW-0687">Ribonucleoprotein</keyword>
<evidence type="ECO:0000256" key="1">
    <source>
        <dbReference type="ARBA" id="ARBA00006227"/>
    </source>
</evidence>
<dbReference type="GO" id="GO:1990904">
    <property type="term" value="C:ribonucleoprotein complex"/>
    <property type="evidence" value="ECO:0007669"/>
    <property type="project" value="UniProtKB-KW"/>
</dbReference>
<dbReference type="Proteomes" id="UP000678393">
    <property type="component" value="Unassembled WGS sequence"/>
</dbReference>
<dbReference type="InterPro" id="IPR036899">
    <property type="entry name" value="Ribosomal_uL13_sf"/>
</dbReference>
<feature type="region of interest" description="Disordered" evidence="4">
    <location>
        <begin position="95"/>
        <end position="118"/>
    </location>
</feature>
<dbReference type="InterPro" id="IPR005822">
    <property type="entry name" value="Ribosomal_uL13"/>
</dbReference>
<dbReference type="GO" id="GO:0003735">
    <property type="term" value="F:structural constituent of ribosome"/>
    <property type="evidence" value="ECO:0007669"/>
    <property type="project" value="InterPro"/>
</dbReference>
<proteinExistence type="inferred from homology"/>